<dbReference type="InterPro" id="IPR022159">
    <property type="entry name" value="STIP/TFIP11_N"/>
</dbReference>
<dbReference type="GeneID" id="112691615"/>
<feature type="compositionally biased region" description="Basic and acidic residues" evidence="7">
    <location>
        <begin position="97"/>
        <end position="108"/>
    </location>
</feature>
<protein>
    <submittedName>
        <fullName evidence="10">LOW QUALITY PROTEIN: septin-interacting protein 1-like</fullName>
    </submittedName>
</protein>
<keyword evidence="9" id="KW-1185">Reference proteome</keyword>
<evidence type="ECO:0000256" key="2">
    <source>
        <dbReference type="ARBA" id="ARBA00010900"/>
    </source>
</evidence>
<dbReference type="InterPro" id="IPR000467">
    <property type="entry name" value="G_patch_dom"/>
</dbReference>
<dbReference type="PANTHER" id="PTHR23329">
    <property type="entry name" value="TUFTELIN-INTERACTING PROTEIN 11-RELATED"/>
    <property type="match status" value="1"/>
</dbReference>
<dbReference type="InterPro" id="IPR022783">
    <property type="entry name" value="GCFC_dom"/>
</dbReference>
<feature type="compositionally biased region" description="Basic and acidic residues" evidence="7">
    <location>
        <begin position="47"/>
        <end position="60"/>
    </location>
</feature>
<keyword evidence="5" id="KW-0508">mRNA splicing</keyword>
<comment type="subcellular location">
    <subcellularLocation>
        <location evidence="1">Nucleus</location>
    </subcellularLocation>
</comment>
<keyword evidence="4" id="KW-0747">Spliceosome</keyword>
<keyword evidence="3" id="KW-0507">mRNA processing</keyword>
<dbReference type="GO" id="GO:0003676">
    <property type="term" value="F:nucleic acid binding"/>
    <property type="evidence" value="ECO:0007669"/>
    <property type="project" value="InterPro"/>
</dbReference>
<evidence type="ECO:0000313" key="10">
    <source>
        <dbReference type="RefSeq" id="XP_025421712.1"/>
    </source>
</evidence>
<dbReference type="Proteomes" id="UP000694846">
    <property type="component" value="Unplaced"/>
</dbReference>
<evidence type="ECO:0000259" key="8">
    <source>
        <dbReference type="PROSITE" id="PS50174"/>
    </source>
</evidence>
<dbReference type="OrthoDB" id="4822at2759"/>
<gene>
    <name evidence="10" type="primary">LOC112691615</name>
</gene>
<dbReference type="SMART" id="SM00443">
    <property type="entry name" value="G_patch"/>
    <property type="match status" value="1"/>
</dbReference>
<comment type="similarity">
    <text evidence="2">Belongs to the TFP11/STIP family.</text>
</comment>
<evidence type="ECO:0000256" key="4">
    <source>
        <dbReference type="ARBA" id="ARBA00022728"/>
    </source>
</evidence>
<reference evidence="10" key="1">
    <citation type="submission" date="2025-08" db="UniProtKB">
        <authorList>
            <consortium name="RefSeq"/>
        </authorList>
    </citation>
    <scope>IDENTIFICATION</scope>
    <source>
        <tissue evidence="10">Whole body</tissue>
    </source>
</reference>
<keyword evidence="6" id="KW-0539">Nucleus</keyword>
<proteinExistence type="inferred from homology"/>
<accession>A0A8B8GGI3</accession>
<evidence type="ECO:0000256" key="7">
    <source>
        <dbReference type="SAM" id="MobiDB-lite"/>
    </source>
</evidence>
<evidence type="ECO:0000256" key="5">
    <source>
        <dbReference type="ARBA" id="ARBA00023187"/>
    </source>
</evidence>
<evidence type="ECO:0000256" key="6">
    <source>
        <dbReference type="ARBA" id="ARBA00023242"/>
    </source>
</evidence>
<feature type="domain" description="G-patch" evidence="8">
    <location>
        <begin position="169"/>
        <end position="215"/>
    </location>
</feature>
<sequence length="423" mass="48096">MEIFVFPVEVQLPVGIVDKRYHCCRTRNTLIGSSPDYTSTCRVQSPPRKESPAGKKRFGDSDDESSGFGGRKKKGKKYKQNYTELVSFVAGSIQQSGKDKKEREKEETRDDETENVGNNISSKFESPPTFSYVIDRKLTVIGMKTVFKERSRVNPRIMNKELEEWEKHTKGIGAKLLLKMGYQPGHGLGKKLQGITAPIEINLRKGRGALDSPSKGYMKTFLIKNIVPKLKITLQSFVINPHDQQLDDWNWVSVWPVTIVVDLPDQYFFPKWLKTFTMWMNMNPNQEQISNWYTGWKSLLPAIIVEHPTIKGQFHLALYIMSQAVGRLSMPLPPPPSSIQGGLAEAVYTASQMPHGFKELVQKHCEERGILWIPIASRFRETKQVYKCGAKLQVNIDCGVLFVSQDGRTFTPMSVQSMLELCE</sequence>
<dbReference type="GO" id="GO:0071008">
    <property type="term" value="C:U2-type post-mRNA release spliceosomal complex"/>
    <property type="evidence" value="ECO:0007669"/>
    <property type="project" value="TreeGrafter"/>
</dbReference>
<name>A0A8B8GGI3_9HEMI</name>
<dbReference type="RefSeq" id="XP_025421712.1">
    <property type="nucleotide sequence ID" value="XM_025565927.1"/>
</dbReference>
<dbReference type="Pfam" id="PF07842">
    <property type="entry name" value="GCFC"/>
    <property type="match status" value="1"/>
</dbReference>
<dbReference type="InterPro" id="IPR045211">
    <property type="entry name" value="TFP11/STIP/Ntr1"/>
</dbReference>
<evidence type="ECO:0000313" key="9">
    <source>
        <dbReference type="Proteomes" id="UP000694846"/>
    </source>
</evidence>
<dbReference type="PANTHER" id="PTHR23329:SF1">
    <property type="entry name" value="TUFTELIN-INTERACTING PROTEIN 11"/>
    <property type="match status" value="1"/>
</dbReference>
<organism evidence="9 10">
    <name type="scientific">Sipha flava</name>
    <name type="common">yellow sugarcane aphid</name>
    <dbReference type="NCBI Taxonomy" id="143950"/>
    <lineage>
        <taxon>Eukaryota</taxon>
        <taxon>Metazoa</taxon>
        <taxon>Ecdysozoa</taxon>
        <taxon>Arthropoda</taxon>
        <taxon>Hexapoda</taxon>
        <taxon>Insecta</taxon>
        <taxon>Pterygota</taxon>
        <taxon>Neoptera</taxon>
        <taxon>Paraneoptera</taxon>
        <taxon>Hemiptera</taxon>
        <taxon>Sternorrhyncha</taxon>
        <taxon>Aphidomorpha</taxon>
        <taxon>Aphidoidea</taxon>
        <taxon>Aphididae</taxon>
        <taxon>Sipha</taxon>
    </lineage>
</organism>
<dbReference type="Pfam" id="PF12457">
    <property type="entry name" value="TIP_N"/>
    <property type="match status" value="1"/>
</dbReference>
<dbReference type="PROSITE" id="PS50174">
    <property type="entry name" value="G_PATCH"/>
    <property type="match status" value="1"/>
</dbReference>
<dbReference type="Pfam" id="PF01585">
    <property type="entry name" value="G-patch"/>
    <property type="match status" value="1"/>
</dbReference>
<dbReference type="AlphaFoldDB" id="A0A8B8GGI3"/>
<evidence type="ECO:0000256" key="1">
    <source>
        <dbReference type="ARBA" id="ARBA00004123"/>
    </source>
</evidence>
<feature type="region of interest" description="Disordered" evidence="7">
    <location>
        <begin position="93"/>
        <end position="122"/>
    </location>
</feature>
<feature type="region of interest" description="Disordered" evidence="7">
    <location>
        <begin position="35"/>
        <end position="76"/>
    </location>
</feature>
<evidence type="ECO:0000256" key="3">
    <source>
        <dbReference type="ARBA" id="ARBA00022664"/>
    </source>
</evidence>
<dbReference type="GO" id="GO:0000390">
    <property type="term" value="P:spliceosomal complex disassembly"/>
    <property type="evidence" value="ECO:0007669"/>
    <property type="project" value="InterPro"/>
</dbReference>